<dbReference type="EMBL" id="VAHF01000002">
    <property type="protein sequence ID" value="TXG69866.1"/>
    <property type="molecule type" value="Genomic_DNA"/>
</dbReference>
<feature type="domain" description="RNase H type-1" evidence="1">
    <location>
        <begin position="143"/>
        <end position="184"/>
    </location>
</feature>
<evidence type="ECO:0000259" key="2">
    <source>
        <dbReference type="Pfam" id="PF13966"/>
    </source>
</evidence>
<evidence type="ECO:0000313" key="4">
    <source>
        <dbReference type="Proteomes" id="UP000323000"/>
    </source>
</evidence>
<sequence>MESRSVAPMPEEVRSSFGDADLARWASLKEDVQRLRSKSVNPPSFLSWRGREEGSSSNSDHKRWLFFWNLKIPPKIKIFIWRVCFIAIPSTENLCNRKVQAFPWSKRCGNVVESSSHALFWCKKVEDIWVKAGFWKLVKELLLHSDLRVVVDDIEGFCKDVNVVKCQFVPRQRNVVAHTLASMAFSSKEDHMRLGRGPSCIDVFL</sequence>
<comment type="caution">
    <text evidence="3">The sequence shown here is derived from an EMBL/GenBank/DDBJ whole genome shotgun (WGS) entry which is preliminary data.</text>
</comment>
<keyword evidence="4" id="KW-1185">Reference proteome</keyword>
<accession>A0A5C7IN37</accession>
<dbReference type="Pfam" id="PF13966">
    <property type="entry name" value="zf-RVT"/>
    <property type="match status" value="1"/>
</dbReference>
<dbReference type="OrthoDB" id="1906820at2759"/>
<evidence type="ECO:0000313" key="3">
    <source>
        <dbReference type="EMBL" id="TXG69866.1"/>
    </source>
</evidence>
<evidence type="ECO:0000259" key="1">
    <source>
        <dbReference type="Pfam" id="PF13456"/>
    </source>
</evidence>
<feature type="domain" description="Reverse transcriptase zinc-binding" evidence="2">
    <location>
        <begin position="59"/>
        <end position="129"/>
    </location>
</feature>
<organism evidence="3 4">
    <name type="scientific">Acer yangbiense</name>
    <dbReference type="NCBI Taxonomy" id="1000413"/>
    <lineage>
        <taxon>Eukaryota</taxon>
        <taxon>Viridiplantae</taxon>
        <taxon>Streptophyta</taxon>
        <taxon>Embryophyta</taxon>
        <taxon>Tracheophyta</taxon>
        <taxon>Spermatophyta</taxon>
        <taxon>Magnoliopsida</taxon>
        <taxon>eudicotyledons</taxon>
        <taxon>Gunneridae</taxon>
        <taxon>Pentapetalae</taxon>
        <taxon>rosids</taxon>
        <taxon>malvids</taxon>
        <taxon>Sapindales</taxon>
        <taxon>Sapindaceae</taxon>
        <taxon>Hippocastanoideae</taxon>
        <taxon>Acereae</taxon>
        <taxon>Acer</taxon>
    </lineage>
</organism>
<dbReference type="GO" id="GO:0003676">
    <property type="term" value="F:nucleic acid binding"/>
    <property type="evidence" value="ECO:0007669"/>
    <property type="project" value="InterPro"/>
</dbReference>
<name>A0A5C7IN37_9ROSI</name>
<dbReference type="InterPro" id="IPR002156">
    <property type="entry name" value="RNaseH_domain"/>
</dbReference>
<dbReference type="Proteomes" id="UP000323000">
    <property type="component" value="Chromosome 2"/>
</dbReference>
<evidence type="ECO:0008006" key="5">
    <source>
        <dbReference type="Google" id="ProtNLM"/>
    </source>
</evidence>
<gene>
    <name evidence="3" type="ORF">EZV62_004801</name>
</gene>
<dbReference type="AlphaFoldDB" id="A0A5C7IN37"/>
<dbReference type="InterPro" id="IPR026960">
    <property type="entry name" value="RVT-Znf"/>
</dbReference>
<proteinExistence type="predicted"/>
<dbReference type="Pfam" id="PF13456">
    <property type="entry name" value="RVT_3"/>
    <property type="match status" value="1"/>
</dbReference>
<protein>
    <recommendedName>
        <fullName evidence="5">Reverse transcriptase zinc-binding domain-containing protein</fullName>
    </recommendedName>
</protein>
<dbReference type="GO" id="GO:0004523">
    <property type="term" value="F:RNA-DNA hybrid ribonuclease activity"/>
    <property type="evidence" value="ECO:0007669"/>
    <property type="project" value="InterPro"/>
</dbReference>
<reference evidence="4" key="1">
    <citation type="journal article" date="2019" name="Gigascience">
        <title>De novo genome assembly of the endangered Acer yangbiense, a plant species with extremely small populations endemic to Yunnan Province, China.</title>
        <authorList>
            <person name="Yang J."/>
            <person name="Wariss H.M."/>
            <person name="Tao L."/>
            <person name="Zhang R."/>
            <person name="Yun Q."/>
            <person name="Hollingsworth P."/>
            <person name="Dao Z."/>
            <person name="Luo G."/>
            <person name="Guo H."/>
            <person name="Ma Y."/>
            <person name="Sun W."/>
        </authorList>
    </citation>
    <scope>NUCLEOTIDE SEQUENCE [LARGE SCALE GENOMIC DNA]</scope>
    <source>
        <strain evidence="4">cv. Malutang</strain>
    </source>
</reference>